<proteinExistence type="predicted"/>
<protein>
    <submittedName>
        <fullName evidence="3">N-carbamoyl-D-amino acid hydrolase</fullName>
    </submittedName>
</protein>
<keyword evidence="1 3" id="KW-0378">Hydrolase</keyword>
<evidence type="ECO:0000259" key="2">
    <source>
        <dbReference type="PROSITE" id="PS50263"/>
    </source>
</evidence>
<dbReference type="PANTHER" id="PTHR23088:SF27">
    <property type="entry name" value="DEAMINATED GLUTATHIONE AMIDASE"/>
    <property type="match status" value="1"/>
</dbReference>
<comment type="caution">
    <text evidence="3">The sequence shown here is derived from an EMBL/GenBank/DDBJ whole genome shotgun (WGS) entry which is preliminary data.</text>
</comment>
<sequence>MIMNFKAAVVQVTSTARVSNNLTKCRQLVEGAAKAGAKVVGLPENFSFMGSESEKQNLLGQIEEETFSFLKETAMDLGIYLLGGGFPTKAPTGKVFNTAVIVNPKGEEVFRYHKAHLFDAVVGDGFPYKESNHTEAGEKVPEVIHTEYGNISSAICYDLRFPELFRALSKQGVDLCFLPAAFTVPTGEAHWHVLLRARAIENLMYVLAPGQTGTHDPHGKRKTFGHSLIISPWGEILAELDFEEGFAIAEIEMDRLSEIRSTLPSLHHRRFGI</sequence>
<dbReference type="PROSITE" id="PS50263">
    <property type="entry name" value="CN_HYDROLASE"/>
    <property type="match status" value="1"/>
</dbReference>
<name>A0A2P2DHH9_9LEPT</name>
<evidence type="ECO:0000313" key="3">
    <source>
        <dbReference type="EMBL" id="GBF44096.1"/>
    </source>
</evidence>
<feature type="domain" description="CN hydrolase" evidence="2">
    <location>
        <begin position="5"/>
        <end position="253"/>
    </location>
</feature>
<evidence type="ECO:0000256" key="1">
    <source>
        <dbReference type="ARBA" id="ARBA00022801"/>
    </source>
</evidence>
<dbReference type="PANTHER" id="PTHR23088">
    <property type="entry name" value="NITRILASE-RELATED"/>
    <property type="match status" value="1"/>
</dbReference>
<organism evidence="3 4">
    <name type="scientific">Leptospira ellinghausenii</name>
    <dbReference type="NCBI Taxonomy" id="1917822"/>
    <lineage>
        <taxon>Bacteria</taxon>
        <taxon>Pseudomonadati</taxon>
        <taxon>Spirochaetota</taxon>
        <taxon>Spirochaetia</taxon>
        <taxon>Leptospirales</taxon>
        <taxon>Leptospiraceae</taxon>
        <taxon>Leptospira</taxon>
    </lineage>
</organism>
<dbReference type="GO" id="GO:0016811">
    <property type="term" value="F:hydrolase activity, acting on carbon-nitrogen (but not peptide) bonds, in linear amides"/>
    <property type="evidence" value="ECO:0007669"/>
    <property type="project" value="InterPro"/>
</dbReference>
<dbReference type="SUPFAM" id="SSF56317">
    <property type="entry name" value="Carbon-nitrogen hydrolase"/>
    <property type="match status" value="1"/>
</dbReference>
<accession>A0A2P2DHH9</accession>
<dbReference type="EMBL" id="BFAZ01000010">
    <property type="protein sequence ID" value="GBF44096.1"/>
    <property type="molecule type" value="Genomic_DNA"/>
</dbReference>
<dbReference type="Pfam" id="PF00795">
    <property type="entry name" value="CN_hydrolase"/>
    <property type="match status" value="1"/>
</dbReference>
<dbReference type="Proteomes" id="UP000245206">
    <property type="component" value="Unassembled WGS sequence"/>
</dbReference>
<evidence type="ECO:0000313" key="4">
    <source>
        <dbReference type="Proteomes" id="UP000245206"/>
    </source>
</evidence>
<keyword evidence="4" id="KW-1185">Reference proteome</keyword>
<dbReference type="InterPro" id="IPR045254">
    <property type="entry name" value="Nit1/2_C-N_Hydrolase"/>
</dbReference>
<dbReference type="CDD" id="cd07572">
    <property type="entry name" value="nit"/>
    <property type="match status" value="1"/>
</dbReference>
<dbReference type="InterPro" id="IPR003010">
    <property type="entry name" value="C-N_Hydrolase"/>
</dbReference>
<dbReference type="InterPro" id="IPR036526">
    <property type="entry name" value="C-N_Hydrolase_sf"/>
</dbReference>
<dbReference type="AlphaFoldDB" id="A0A2P2DHH9"/>
<reference evidence="4" key="1">
    <citation type="journal article" date="2019" name="Microbiol. Immunol.">
        <title>Molecular and phenotypic characterization of Leptospira johnsonii sp. nov., Leptospira ellinghausenii sp. nov. and Leptospira ryugenii sp. nov. isolated from soil and water in Japan.</title>
        <authorList>
            <person name="Masuzawa T."/>
            <person name="Saito M."/>
            <person name="Nakao R."/>
            <person name="Nikaido Y."/>
            <person name="Matsumoto M."/>
            <person name="Ogawa M."/>
            <person name="Yokoyama M."/>
            <person name="Hidaka Y."/>
            <person name="Tomita J."/>
            <person name="Sakakibara K."/>
            <person name="Suzuki K."/>
            <person name="Yasuda S."/>
            <person name="Sato H."/>
            <person name="Yamaguchi M."/>
            <person name="Yoshida S.I."/>
            <person name="Koizumi N."/>
            <person name="Kawamura Y."/>
        </authorList>
    </citation>
    <scope>NUCLEOTIDE SEQUENCE [LARGE SCALE GENOMIC DNA]</scope>
    <source>
        <strain evidence="4">E18</strain>
    </source>
</reference>
<gene>
    <name evidence="3" type="ORF">LPTSP2_33990</name>
</gene>
<dbReference type="Gene3D" id="3.60.110.10">
    <property type="entry name" value="Carbon-nitrogen hydrolase"/>
    <property type="match status" value="1"/>
</dbReference>